<dbReference type="InterPro" id="IPR006566">
    <property type="entry name" value="FBD"/>
</dbReference>
<dbReference type="OrthoDB" id="668648at2759"/>
<dbReference type="SMART" id="SM00256">
    <property type="entry name" value="FBOX"/>
    <property type="match status" value="1"/>
</dbReference>
<dbReference type="Gene3D" id="3.80.10.10">
    <property type="entry name" value="Ribonuclease Inhibitor"/>
    <property type="match status" value="1"/>
</dbReference>
<dbReference type="InterPro" id="IPR001810">
    <property type="entry name" value="F-box_dom"/>
</dbReference>
<dbReference type="Pfam" id="PF24758">
    <property type="entry name" value="LRR_At5g56370"/>
    <property type="match status" value="1"/>
</dbReference>
<name>A0A5J9VH54_9POAL</name>
<dbReference type="PANTHER" id="PTHR32141:SF94">
    <property type="entry name" value="F-BOX DOMAIN-CONTAINING PROTEIN"/>
    <property type="match status" value="1"/>
</dbReference>
<dbReference type="Gramene" id="TVU35215">
    <property type="protein sequence ID" value="TVU35215"/>
    <property type="gene ID" value="EJB05_17093"/>
</dbReference>
<dbReference type="PROSITE" id="PS50181">
    <property type="entry name" value="FBOX"/>
    <property type="match status" value="1"/>
</dbReference>
<dbReference type="EMBL" id="RWGY01000009">
    <property type="protein sequence ID" value="TVU35215.1"/>
    <property type="molecule type" value="Genomic_DNA"/>
</dbReference>
<dbReference type="InterPro" id="IPR055411">
    <property type="entry name" value="LRR_FXL15/At3g58940/PEG3-like"/>
</dbReference>
<dbReference type="InterPro" id="IPR055302">
    <property type="entry name" value="F-box_dom-containing"/>
</dbReference>
<feature type="region of interest" description="Disordered" evidence="1">
    <location>
        <begin position="1"/>
        <end position="85"/>
    </location>
</feature>
<dbReference type="CDD" id="cd22160">
    <property type="entry name" value="F-box_AtFBL13-like"/>
    <property type="match status" value="1"/>
</dbReference>
<evidence type="ECO:0000313" key="4">
    <source>
        <dbReference type="Proteomes" id="UP000324897"/>
    </source>
</evidence>
<dbReference type="Proteomes" id="UP000324897">
    <property type="component" value="Unassembled WGS sequence"/>
</dbReference>
<evidence type="ECO:0000259" key="2">
    <source>
        <dbReference type="PROSITE" id="PS50181"/>
    </source>
</evidence>
<dbReference type="InterPro" id="IPR032675">
    <property type="entry name" value="LRR_dom_sf"/>
</dbReference>
<gene>
    <name evidence="3" type="ORF">EJB05_17093</name>
</gene>
<evidence type="ECO:0000313" key="3">
    <source>
        <dbReference type="EMBL" id="TVU35215.1"/>
    </source>
</evidence>
<keyword evidence="4" id="KW-1185">Reference proteome</keyword>
<organism evidence="3 4">
    <name type="scientific">Eragrostis curvula</name>
    <name type="common">weeping love grass</name>
    <dbReference type="NCBI Taxonomy" id="38414"/>
    <lineage>
        <taxon>Eukaryota</taxon>
        <taxon>Viridiplantae</taxon>
        <taxon>Streptophyta</taxon>
        <taxon>Embryophyta</taxon>
        <taxon>Tracheophyta</taxon>
        <taxon>Spermatophyta</taxon>
        <taxon>Magnoliopsida</taxon>
        <taxon>Liliopsida</taxon>
        <taxon>Poales</taxon>
        <taxon>Poaceae</taxon>
        <taxon>PACMAD clade</taxon>
        <taxon>Chloridoideae</taxon>
        <taxon>Eragrostideae</taxon>
        <taxon>Eragrostidinae</taxon>
        <taxon>Eragrostis</taxon>
    </lineage>
</organism>
<feature type="domain" description="F-box" evidence="2">
    <location>
        <begin position="90"/>
        <end position="130"/>
    </location>
</feature>
<proteinExistence type="predicted"/>
<dbReference type="SUPFAM" id="SSF52047">
    <property type="entry name" value="RNI-like"/>
    <property type="match status" value="1"/>
</dbReference>
<reference evidence="3 4" key="1">
    <citation type="journal article" date="2019" name="Sci. Rep.">
        <title>A high-quality genome of Eragrostis curvula grass provides insights into Poaceae evolution and supports new strategies to enhance forage quality.</title>
        <authorList>
            <person name="Carballo J."/>
            <person name="Santos B.A.C.M."/>
            <person name="Zappacosta D."/>
            <person name="Garbus I."/>
            <person name="Selva J.P."/>
            <person name="Gallo C.A."/>
            <person name="Diaz A."/>
            <person name="Albertini E."/>
            <person name="Caccamo M."/>
            <person name="Echenique V."/>
        </authorList>
    </citation>
    <scope>NUCLEOTIDE SEQUENCE [LARGE SCALE GENOMIC DNA]</scope>
    <source>
        <strain evidence="4">cv. Victoria</strain>
        <tissue evidence="3">Leaf</tissue>
    </source>
</reference>
<dbReference type="InterPro" id="IPR036047">
    <property type="entry name" value="F-box-like_dom_sf"/>
</dbReference>
<protein>
    <recommendedName>
        <fullName evidence="2">F-box domain-containing protein</fullName>
    </recommendedName>
</protein>
<accession>A0A5J9VH54</accession>
<dbReference type="Pfam" id="PF08387">
    <property type="entry name" value="FBD"/>
    <property type="match status" value="1"/>
</dbReference>
<feature type="non-terminal residue" evidence="3">
    <location>
        <position position="1"/>
    </location>
</feature>
<comment type="caution">
    <text evidence="3">The sequence shown here is derived from an EMBL/GenBank/DDBJ whole genome shotgun (WGS) entry which is preliminary data.</text>
</comment>
<feature type="compositionally biased region" description="Low complexity" evidence="1">
    <location>
        <begin position="1"/>
        <end position="15"/>
    </location>
</feature>
<feature type="compositionally biased region" description="Pro residues" evidence="1">
    <location>
        <begin position="38"/>
        <end position="52"/>
    </location>
</feature>
<dbReference type="AlphaFoldDB" id="A0A5J9VH54"/>
<dbReference type="Pfam" id="PF00646">
    <property type="entry name" value="F-box"/>
    <property type="match status" value="1"/>
</dbReference>
<dbReference type="InterPro" id="IPR053781">
    <property type="entry name" value="F-box_AtFBL13-like"/>
</dbReference>
<sequence length="522" mass="57515">MLCVNSSPSASATSSQRGQMVASEWPPGLSGGSSPRTDGPPPSPPSLSPPPGAFGSDDGEFGSRMPKRARAESGGGDGAGIADRAAGDGRDRISELPDAVLLSILSHLPLRDAGRTSALSTRWRGLFDQSLLDFNACQPFPPEEGRGCEWMIGAVTDILAARPRVKIRSFRFVMYGRGFDGHLHVIDGWFRDLARHRVRELDVDMFYAAPKPELPGSLLDLASLETLKVYCCRFPDTEPPPRLPVLKNLDLSNVTMSQHSLQAMLSHCTSLECVKLKNIVGVENICLRSKSLARLYGDFGDLKELVIEDAPSLEELVGIDLPNGNVKVKIIFAPKLKVLGYLGISVRPLVLLDTLFDGGILQLRTLMHSVRTLAIQVPFSKKGYTVFVAQLLKCFPCLEVLHVEPDKRSVSRSVTVEEWDTSNPIQCIQQSINTVVFEYYGGEECQWGFLTFLLEMARILKHVKLCCWKGKDWDQDQAKLIAPKKRASPHVNFLFSKFVSRLGTGTDVTAVPGDARWKTELR</sequence>
<dbReference type="SUPFAM" id="SSF81383">
    <property type="entry name" value="F-box domain"/>
    <property type="match status" value="1"/>
</dbReference>
<dbReference type="PANTHER" id="PTHR32141">
    <property type="match status" value="1"/>
</dbReference>
<dbReference type="Gene3D" id="1.20.1280.50">
    <property type="match status" value="1"/>
</dbReference>
<evidence type="ECO:0000256" key="1">
    <source>
        <dbReference type="SAM" id="MobiDB-lite"/>
    </source>
</evidence>